<evidence type="ECO:0000259" key="5">
    <source>
        <dbReference type="Pfam" id="PF10415"/>
    </source>
</evidence>
<dbReference type="PANTHER" id="PTHR11444:SF1">
    <property type="entry name" value="FUMARATE HYDRATASE, MITOCHONDRIAL"/>
    <property type="match status" value="1"/>
</dbReference>
<dbReference type="EMBL" id="BMJW01000003">
    <property type="protein sequence ID" value="GGH02639.1"/>
    <property type="molecule type" value="Genomic_DNA"/>
</dbReference>
<reference evidence="6" key="2">
    <citation type="submission" date="2020-09" db="EMBL/GenBank/DDBJ databases">
        <authorList>
            <person name="Sun Q."/>
            <person name="Zhou Y."/>
        </authorList>
    </citation>
    <scope>NUCLEOTIDE SEQUENCE</scope>
    <source>
        <strain evidence="6">CGMCC 1.15763</strain>
    </source>
</reference>
<dbReference type="Pfam" id="PF00206">
    <property type="entry name" value="Lyase_1"/>
    <property type="match status" value="1"/>
</dbReference>
<feature type="active site" description="Proton donor/acceptor" evidence="3">
    <location>
        <position position="189"/>
    </location>
</feature>
<dbReference type="InterPro" id="IPR008948">
    <property type="entry name" value="L-Aspartase-like"/>
</dbReference>
<dbReference type="EC" id="4.2.1.2" evidence="3"/>
<feature type="binding site" evidence="3">
    <location>
        <begin position="98"/>
        <end position="100"/>
    </location>
    <ligand>
        <name>substrate</name>
    </ligand>
</feature>
<evidence type="ECO:0000313" key="7">
    <source>
        <dbReference type="Proteomes" id="UP000633278"/>
    </source>
</evidence>
<evidence type="ECO:0000313" key="6">
    <source>
        <dbReference type="EMBL" id="GGH02639.1"/>
    </source>
</evidence>
<dbReference type="InterPro" id="IPR024083">
    <property type="entry name" value="Fumarase/histidase_N"/>
</dbReference>
<sequence>MKFRIEKDTMGQVEVPADKYWGAQTERSRNNFKIGPPASMPIEIINGFAYLKKAAAYANCELGVLAEEKRDLIAQVCDEILAGKHNDQFPLVIWQTGSGTQSNMNCNEVIANRAHEIAGKVIGEGEKTIQPNDDVNKSQSSNDTFPTGMHIAAYEKIVKTTIPGITQLRDTLKAKSEAFKSVVKIGRTHLMDATPLTLGQEFSGYVAQLNFGLKALNNSLEHLSQLALGGTAVGTGLNTPKGYDVLVAKYIAKFTGLPFVTAENKFEALAAHDALVETHGALKQLAVSLNKIANDIRMMASGPRSGIGELIIPANEPGSSIMPGKVNPTQAEAITMVCAQVMGNDVAITVGGTQGHYELNVFKPMMAANLLQSAQLIGDACVSFDLHCASGIEPNHTRITELVNNSLMLVTALNTKIGYYKAAEIANTAHQNGTTLKEEAVRLGYVTAEQYDEWVKPEEMIGGLK</sequence>
<feature type="binding site" evidence="3">
    <location>
        <begin position="140"/>
        <end position="142"/>
    </location>
    <ligand>
        <name>substrate</name>
    </ligand>
</feature>
<comment type="caution">
    <text evidence="3">Lacks conserved residue(s) required for the propagation of feature annotation.</text>
</comment>
<dbReference type="FunFam" id="1.10.40.30:FF:000002">
    <property type="entry name" value="Fumarate hydratase class II"/>
    <property type="match status" value="1"/>
</dbReference>
<evidence type="ECO:0000256" key="2">
    <source>
        <dbReference type="ARBA" id="ARBA00023239"/>
    </source>
</evidence>
<proteinExistence type="inferred from homology"/>
<dbReference type="HAMAP" id="MF_00743">
    <property type="entry name" value="FumaraseC"/>
    <property type="match status" value="1"/>
</dbReference>
<comment type="caution">
    <text evidence="6">The sequence shown here is derived from an EMBL/GenBank/DDBJ whole genome shotgun (WGS) entry which is preliminary data.</text>
</comment>
<dbReference type="FunFam" id="1.10.275.10:FF:000001">
    <property type="entry name" value="Fumarate hydratase, mitochondrial"/>
    <property type="match status" value="1"/>
</dbReference>
<keyword evidence="7" id="KW-1185">Reference proteome</keyword>
<dbReference type="PROSITE" id="PS00163">
    <property type="entry name" value="FUMARATE_LYASES"/>
    <property type="match status" value="1"/>
</dbReference>
<dbReference type="InterPro" id="IPR005677">
    <property type="entry name" value="Fum_hydII"/>
</dbReference>
<evidence type="ECO:0000256" key="1">
    <source>
        <dbReference type="ARBA" id="ARBA00009084"/>
    </source>
</evidence>
<dbReference type="PRINTS" id="PR00145">
    <property type="entry name" value="ARGSUCLYASE"/>
</dbReference>
<dbReference type="InterPro" id="IPR000362">
    <property type="entry name" value="Fumarate_lyase_fam"/>
</dbReference>
<protein>
    <recommendedName>
        <fullName evidence="3">Fumarate hydratase class II</fullName>
        <shortName evidence="3">Fumarase C</shortName>
        <ecNumber evidence="3">4.2.1.2</ecNumber>
    </recommendedName>
    <alternativeName>
        <fullName evidence="3">Aerobic fumarase</fullName>
    </alternativeName>
    <alternativeName>
        <fullName evidence="3">Iron-independent fumarase</fullName>
    </alternativeName>
</protein>
<comment type="miscellaneous">
    <text evidence="3">There are 2 substrate-binding sites: the catalytic A site, and the non-catalytic B site that may play a role in the transfer of substrate or product between the active site and the solvent. Alternatively, the B site may bind allosteric effectors.</text>
</comment>
<feature type="binding site" evidence="3">
    <location>
        <position position="188"/>
    </location>
    <ligand>
        <name>substrate</name>
    </ligand>
</feature>
<reference evidence="6" key="1">
    <citation type="journal article" date="2014" name="Int. J. Syst. Evol. Microbiol.">
        <title>Complete genome sequence of Corynebacterium casei LMG S-19264T (=DSM 44701T), isolated from a smear-ripened cheese.</title>
        <authorList>
            <consortium name="US DOE Joint Genome Institute (JGI-PGF)"/>
            <person name="Walter F."/>
            <person name="Albersmeier A."/>
            <person name="Kalinowski J."/>
            <person name="Ruckert C."/>
        </authorList>
    </citation>
    <scope>NUCLEOTIDE SEQUENCE</scope>
    <source>
        <strain evidence="6">CGMCC 1.15763</strain>
    </source>
</reference>
<feature type="site" description="Important for catalytic activity" evidence="3">
    <location>
        <position position="332"/>
    </location>
</feature>
<comment type="subcellular location">
    <subcellularLocation>
        <location evidence="3">Cytoplasm</location>
    </subcellularLocation>
</comment>
<evidence type="ECO:0000256" key="3">
    <source>
        <dbReference type="HAMAP-Rule" id="MF_00743"/>
    </source>
</evidence>
<dbReference type="AlphaFoldDB" id="A0A917I189"/>
<feature type="domain" description="Fumarate lyase N-terminal" evidence="4">
    <location>
        <begin position="11"/>
        <end position="343"/>
    </location>
</feature>
<comment type="pathway">
    <text evidence="3">Carbohydrate metabolism; tricarboxylic acid cycle; (S)-malate from fumarate: step 1/1.</text>
</comment>
<dbReference type="GO" id="GO:0006106">
    <property type="term" value="P:fumarate metabolic process"/>
    <property type="evidence" value="ECO:0007669"/>
    <property type="project" value="InterPro"/>
</dbReference>
<dbReference type="PANTHER" id="PTHR11444">
    <property type="entry name" value="ASPARTATEAMMONIA/ARGININOSUCCINATE/ADENYLOSUCCINATE LYASE"/>
    <property type="match status" value="1"/>
</dbReference>
<dbReference type="Gene3D" id="1.10.40.30">
    <property type="entry name" value="Fumarase/aspartase (C-terminal domain)"/>
    <property type="match status" value="1"/>
</dbReference>
<dbReference type="SUPFAM" id="SSF48557">
    <property type="entry name" value="L-aspartase-like"/>
    <property type="match status" value="1"/>
</dbReference>
<dbReference type="Gene3D" id="1.10.275.10">
    <property type="entry name" value="Fumarase/aspartase (N-terminal domain)"/>
    <property type="match status" value="1"/>
</dbReference>
<dbReference type="RefSeq" id="WP_188599386.1">
    <property type="nucleotide sequence ID" value="NZ_BMJW01000003.1"/>
</dbReference>
<comment type="subunit">
    <text evidence="3">Homotetramer.</text>
</comment>
<feature type="binding site" evidence="3">
    <location>
        <position position="320"/>
    </location>
    <ligand>
        <name>substrate</name>
    </ligand>
</feature>
<dbReference type="GO" id="GO:0005737">
    <property type="term" value="C:cytoplasm"/>
    <property type="evidence" value="ECO:0007669"/>
    <property type="project" value="UniProtKB-SubCell"/>
</dbReference>
<comment type="function">
    <text evidence="3">Involved in the TCA cycle. Catalyzes the stereospecific interconversion of fumarate to L-malate.</text>
</comment>
<dbReference type="GO" id="GO:0006108">
    <property type="term" value="P:malate metabolic process"/>
    <property type="evidence" value="ECO:0007669"/>
    <property type="project" value="TreeGrafter"/>
</dbReference>
<dbReference type="InterPro" id="IPR018951">
    <property type="entry name" value="Fumarase_C_C"/>
</dbReference>
<dbReference type="PRINTS" id="PR00149">
    <property type="entry name" value="FUMRATELYASE"/>
</dbReference>
<evidence type="ECO:0000259" key="4">
    <source>
        <dbReference type="Pfam" id="PF00206"/>
    </source>
</evidence>
<comment type="similarity">
    <text evidence="1 3">Belongs to the class-II fumarase/aspartase family. Fumarase subfamily.</text>
</comment>
<dbReference type="NCBIfam" id="TIGR00979">
    <property type="entry name" value="fumC_II"/>
    <property type="match status" value="1"/>
</dbReference>
<dbReference type="GO" id="GO:0004333">
    <property type="term" value="F:fumarate hydratase activity"/>
    <property type="evidence" value="ECO:0007669"/>
    <property type="project" value="UniProtKB-UniRule"/>
</dbReference>
<keyword evidence="2 3" id="KW-0456">Lyase</keyword>
<dbReference type="GO" id="GO:0006099">
    <property type="term" value="P:tricarboxylic acid cycle"/>
    <property type="evidence" value="ECO:0007669"/>
    <property type="project" value="UniProtKB-UniRule"/>
</dbReference>
<dbReference type="FunFam" id="1.20.200.10:FF:000001">
    <property type="entry name" value="Fumarate hydratase, mitochondrial"/>
    <property type="match status" value="1"/>
</dbReference>
<dbReference type="Gene3D" id="1.20.200.10">
    <property type="entry name" value="Fumarase/aspartase (Central domain)"/>
    <property type="match status" value="1"/>
</dbReference>
<feature type="domain" description="Fumarase C C-terminal" evidence="5">
    <location>
        <begin position="409"/>
        <end position="461"/>
    </location>
</feature>
<feature type="active site" evidence="3">
    <location>
        <position position="319"/>
    </location>
</feature>
<organism evidence="6 7">
    <name type="scientific">Polaribacter pacificus</name>
    <dbReference type="NCBI Taxonomy" id="1775173"/>
    <lineage>
        <taxon>Bacteria</taxon>
        <taxon>Pseudomonadati</taxon>
        <taxon>Bacteroidota</taxon>
        <taxon>Flavobacteriia</taxon>
        <taxon>Flavobacteriales</taxon>
        <taxon>Flavobacteriaceae</taxon>
    </lineage>
</organism>
<dbReference type="NCBIfam" id="NF008909">
    <property type="entry name" value="PRK12273.1"/>
    <property type="match status" value="1"/>
</dbReference>
<feature type="binding site" evidence="3">
    <location>
        <begin position="325"/>
        <end position="327"/>
    </location>
    <ligand>
        <name>substrate</name>
    </ligand>
</feature>
<dbReference type="CDD" id="cd01362">
    <property type="entry name" value="Fumarase_classII"/>
    <property type="match status" value="1"/>
</dbReference>
<dbReference type="Pfam" id="PF10415">
    <property type="entry name" value="FumaraseC_C"/>
    <property type="match status" value="1"/>
</dbReference>
<keyword evidence="3" id="KW-0963">Cytoplasm</keyword>
<dbReference type="InterPro" id="IPR020557">
    <property type="entry name" value="Fumarate_lyase_CS"/>
</dbReference>
<gene>
    <name evidence="3 6" type="primary">fumC</name>
    <name evidence="6" type="ORF">GCM10011416_21830</name>
</gene>
<comment type="catalytic activity">
    <reaction evidence="3">
        <text>(S)-malate = fumarate + H2O</text>
        <dbReference type="Rhea" id="RHEA:12460"/>
        <dbReference type="ChEBI" id="CHEBI:15377"/>
        <dbReference type="ChEBI" id="CHEBI:15589"/>
        <dbReference type="ChEBI" id="CHEBI:29806"/>
        <dbReference type="EC" id="4.2.1.2"/>
    </reaction>
</comment>
<accession>A0A917I189</accession>
<keyword evidence="3" id="KW-0816">Tricarboxylic acid cycle</keyword>
<dbReference type="Proteomes" id="UP000633278">
    <property type="component" value="Unassembled WGS sequence"/>
</dbReference>
<name>A0A917I189_9FLAO</name>
<dbReference type="InterPro" id="IPR022761">
    <property type="entry name" value="Fumarate_lyase_N"/>
</dbReference>